<evidence type="ECO:0000313" key="2">
    <source>
        <dbReference type="Proteomes" id="UP000004892"/>
    </source>
</evidence>
<sequence length="48" mass="5863">MLVFYSLEFCLHKFYIPNTNNICFMGKKFNLYKYRNLKIEAVIYGFAR</sequence>
<accession>H1DLC6</accession>
<dbReference type="HOGENOM" id="CLU_3155555_0_0_10"/>
<evidence type="ECO:0000313" key="1">
    <source>
        <dbReference type="EMBL" id="EHP45015.1"/>
    </source>
</evidence>
<organism evidence="1 2">
    <name type="scientific">Odoribacter laneus YIT 12061</name>
    <dbReference type="NCBI Taxonomy" id="742817"/>
    <lineage>
        <taxon>Bacteria</taxon>
        <taxon>Pseudomonadati</taxon>
        <taxon>Bacteroidota</taxon>
        <taxon>Bacteroidia</taxon>
        <taxon>Bacteroidales</taxon>
        <taxon>Odoribacteraceae</taxon>
        <taxon>Odoribacter</taxon>
    </lineage>
</organism>
<name>H1DLC6_9BACT</name>
<reference evidence="1 2" key="1">
    <citation type="submission" date="2012-01" db="EMBL/GenBank/DDBJ databases">
        <title>The Genome Sequence of Odoribacter laneus YIT 12061.</title>
        <authorList>
            <consortium name="The Broad Institute Genome Sequencing Platform"/>
            <person name="Earl A."/>
            <person name="Ward D."/>
            <person name="Feldgarden M."/>
            <person name="Gevers D."/>
            <person name="Morotomi M."/>
            <person name="Young S.K."/>
            <person name="Zeng Q."/>
            <person name="Gargeya S."/>
            <person name="Fitzgerald M."/>
            <person name="Haas B."/>
            <person name="Abouelleil A."/>
            <person name="Alvarado L."/>
            <person name="Arachchi H.M."/>
            <person name="Berlin A."/>
            <person name="Chapman S.B."/>
            <person name="Gearin G."/>
            <person name="Goldberg J."/>
            <person name="Griggs A."/>
            <person name="Gujja S."/>
            <person name="Hansen M."/>
            <person name="Heiman D."/>
            <person name="Howarth C."/>
            <person name="Larimer J."/>
            <person name="Lui A."/>
            <person name="MacDonald P.J.P."/>
            <person name="McCowen C."/>
            <person name="Montmayeur A."/>
            <person name="Murphy C."/>
            <person name="Neiman D."/>
            <person name="Pearson M."/>
            <person name="Priest M."/>
            <person name="Roberts A."/>
            <person name="Saif S."/>
            <person name="Shea T."/>
            <person name="Sisk P."/>
            <person name="Stolte C."/>
            <person name="Sykes S."/>
            <person name="Wortman J."/>
            <person name="Nusbaum C."/>
            <person name="Birren B."/>
        </authorList>
    </citation>
    <scope>NUCLEOTIDE SEQUENCE [LARGE SCALE GENOMIC DNA]</scope>
    <source>
        <strain evidence="1 2">YIT 12061</strain>
    </source>
</reference>
<dbReference type="AlphaFoldDB" id="H1DLC6"/>
<keyword evidence="2" id="KW-1185">Reference proteome</keyword>
<gene>
    <name evidence="1" type="ORF">HMPREF9449_03062</name>
</gene>
<proteinExistence type="predicted"/>
<protein>
    <submittedName>
        <fullName evidence="1">Uncharacterized protein</fullName>
    </submittedName>
</protein>
<dbReference type="Proteomes" id="UP000004892">
    <property type="component" value="Unassembled WGS sequence"/>
</dbReference>
<comment type="caution">
    <text evidence="1">The sequence shown here is derived from an EMBL/GenBank/DDBJ whole genome shotgun (WGS) entry which is preliminary data.</text>
</comment>
<dbReference type="EMBL" id="ADMC01000037">
    <property type="protein sequence ID" value="EHP45015.1"/>
    <property type="molecule type" value="Genomic_DNA"/>
</dbReference>